<dbReference type="EMBL" id="BMJY01000005">
    <property type="protein sequence ID" value="GGH42332.1"/>
    <property type="molecule type" value="Genomic_DNA"/>
</dbReference>
<keyword evidence="4 7" id="KW-0862">Zinc</keyword>
<dbReference type="InterPro" id="IPR002328">
    <property type="entry name" value="ADH_Zn_CS"/>
</dbReference>
<dbReference type="Gene3D" id="3.40.50.720">
    <property type="entry name" value="NAD(P)-binding Rossmann-like Domain"/>
    <property type="match status" value="1"/>
</dbReference>
<dbReference type="FunFam" id="3.40.50.720:FF:000003">
    <property type="entry name" value="S-(hydroxymethyl)glutathione dehydrogenase"/>
    <property type="match status" value="1"/>
</dbReference>
<evidence type="ECO:0000256" key="1">
    <source>
        <dbReference type="ARBA" id="ARBA00001947"/>
    </source>
</evidence>
<comment type="cofactor">
    <cofactor evidence="1 7">
        <name>Zn(2+)</name>
        <dbReference type="ChEBI" id="CHEBI:29105"/>
    </cofactor>
</comment>
<organism evidence="9 10">
    <name type="scientific">Microbacterium album</name>
    <dbReference type="NCBI Taxonomy" id="2053191"/>
    <lineage>
        <taxon>Bacteria</taxon>
        <taxon>Bacillati</taxon>
        <taxon>Actinomycetota</taxon>
        <taxon>Actinomycetes</taxon>
        <taxon>Micrococcales</taxon>
        <taxon>Microbacteriaceae</taxon>
        <taxon>Microbacterium</taxon>
    </lineage>
</organism>
<sequence>MSAGVGGTAAVLHGLGERLVLEEVRWSEPAPQEVLVRIEASGICRSDLTVSRIDNGFPLPLILGHEIAGVVERVGSAVTSLSPGDHVVACPVNHCGRCRSCRIGEPFRCSDHAATQRRADEEPRVSADGRSLTQFIGIGGFSTHTVMHENLVVRVPRELPFHVACLLGCGVATGLGAALHSARVGPGDTVLVIGCGGVGLNVVQGARLAGARRIIAVDRNPAALALATELGATEALQADEVDVVAAVKEITGGGVSHAFEVIGVPDTVGQAMDALRKGGTAYLVGVQRPDAVLGIPFRHFFEQKGIRGVAMGSTVPHVHIPEYADLYLQGRLYLDALVANRIPLADVNDGFDRLLDGALARSVIEFA</sequence>
<dbReference type="GO" id="GO:0051903">
    <property type="term" value="F:S-(hydroxymethyl)glutathione dehydrogenase [NAD(P)+] activity"/>
    <property type="evidence" value="ECO:0007669"/>
    <property type="project" value="TreeGrafter"/>
</dbReference>
<comment type="similarity">
    <text evidence="2 7">Belongs to the zinc-containing alcohol dehydrogenase family.</text>
</comment>
<dbReference type="PANTHER" id="PTHR43880">
    <property type="entry name" value="ALCOHOL DEHYDROGENASE"/>
    <property type="match status" value="1"/>
</dbReference>
<dbReference type="PROSITE" id="PS00059">
    <property type="entry name" value="ADH_ZINC"/>
    <property type="match status" value="1"/>
</dbReference>
<evidence type="ECO:0000256" key="4">
    <source>
        <dbReference type="ARBA" id="ARBA00022833"/>
    </source>
</evidence>
<evidence type="ECO:0000256" key="5">
    <source>
        <dbReference type="ARBA" id="ARBA00023002"/>
    </source>
</evidence>
<keyword evidence="10" id="KW-1185">Reference proteome</keyword>
<dbReference type="Pfam" id="PF00107">
    <property type="entry name" value="ADH_zinc_N"/>
    <property type="match status" value="1"/>
</dbReference>
<dbReference type="CDD" id="cd08279">
    <property type="entry name" value="Zn_ADH_class_III"/>
    <property type="match status" value="1"/>
</dbReference>
<dbReference type="SUPFAM" id="SSF51735">
    <property type="entry name" value="NAD(P)-binding Rossmann-fold domains"/>
    <property type="match status" value="1"/>
</dbReference>
<dbReference type="GO" id="GO:0008270">
    <property type="term" value="F:zinc ion binding"/>
    <property type="evidence" value="ECO:0007669"/>
    <property type="project" value="InterPro"/>
</dbReference>
<evidence type="ECO:0000256" key="6">
    <source>
        <dbReference type="ARBA" id="ARBA00023027"/>
    </source>
</evidence>
<dbReference type="SUPFAM" id="SSF50129">
    <property type="entry name" value="GroES-like"/>
    <property type="match status" value="2"/>
</dbReference>
<evidence type="ECO:0000259" key="8">
    <source>
        <dbReference type="SMART" id="SM00829"/>
    </source>
</evidence>
<reference evidence="9" key="1">
    <citation type="journal article" date="2014" name="Int. J. Syst. Evol. Microbiol.">
        <title>Complete genome sequence of Corynebacterium casei LMG S-19264T (=DSM 44701T), isolated from a smear-ripened cheese.</title>
        <authorList>
            <consortium name="US DOE Joint Genome Institute (JGI-PGF)"/>
            <person name="Walter F."/>
            <person name="Albersmeier A."/>
            <person name="Kalinowski J."/>
            <person name="Ruckert C."/>
        </authorList>
    </citation>
    <scope>NUCLEOTIDE SEQUENCE</scope>
    <source>
        <strain evidence="9">CGMCC 1.15794</strain>
    </source>
</reference>
<evidence type="ECO:0000313" key="10">
    <source>
        <dbReference type="Proteomes" id="UP000657592"/>
    </source>
</evidence>
<dbReference type="Pfam" id="PF08240">
    <property type="entry name" value="ADH_N"/>
    <property type="match status" value="1"/>
</dbReference>
<evidence type="ECO:0000313" key="9">
    <source>
        <dbReference type="EMBL" id="GGH42332.1"/>
    </source>
</evidence>
<keyword evidence="3 7" id="KW-0479">Metal-binding</keyword>
<dbReference type="Gene3D" id="3.90.180.10">
    <property type="entry name" value="Medium-chain alcohol dehydrogenases, catalytic domain"/>
    <property type="match status" value="1"/>
</dbReference>
<evidence type="ECO:0000256" key="2">
    <source>
        <dbReference type="ARBA" id="ARBA00008072"/>
    </source>
</evidence>
<reference evidence="9" key="2">
    <citation type="submission" date="2020-09" db="EMBL/GenBank/DDBJ databases">
        <authorList>
            <person name="Sun Q."/>
            <person name="Zhou Y."/>
        </authorList>
    </citation>
    <scope>NUCLEOTIDE SEQUENCE</scope>
    <source>
        <strain evidence="9">CGMCC 1.15794</strain>
    </source>
</reference>
<dbReference type="GO" id="GO:0005829">
    <property type="term" value="C:cytosol"/>
    <property type="evidence" value="ECO:0007669"/>
    <property type="project" value="TreeGrafter"/>
</dbReference>
<name>A0A917IGS7_9MICO</name>
<comment type="caution">
    <text evidence="9">The sequence shown here is derived from an EMBL/GenBank/DDBJ whole genome shotgun (WGS) entry which is preliminary data.</text>
</comment>
<dbReference type="SMART" id="SM00829">
    <property type="entry name" value="PKS_ER"/>
    <property type="match status" value="1"/>
</dbReference>
<keyword evidence="6" id="KW-0520">NAD</keyword>
<keyword evidence="5" id="KW-0560">Oxidoreductase</keyword>
<feature type="domain" description="Enoyl reductase (ER)" evidence="8">
    <location>
        <begin position="14"/>
        <end position="364"/>
    </location>
</feature>
<proteinExistence type="inferred from homology"/>
<dbReference type="InterPro" id="IPR036291">
    <property type="entry name" value="NAD(P)-bd_dom_sf"/>
</dbReference>
<gene>
    <name evidence="9" type="ORF">GCM10010921_15500</name>
</gene>
<dbReference type="AlphaFoldDB" id="A0A917IGS7"/>
<dbReference type="PANTHER" id="PTHR43880:SF12">
    <property type="entry name" value="ALCOHOL DEHYDROGENASE CLASS-3"/>
    <property type="match status" value="1"/>
</dbReference>
<dbReference type="InterPro" id="IPR020843">
    <property type="entry name" value="ER"/>
</dbReference>
<dbReference type="Proteomes" id="UP000657592">
    <property type="component" value="Unassembled WGS sequence"/>
</dbReference>
<dbReference type="InterPro" id="IPR013154">
    <property type="entry name" value="ADH-like_N"/>
</dbReference>
<dbReference type="GO" id="GO:0046294">
    <property type="term" value="P:formaldehyde catabolic process"/>
    <property type="evidence" value="ECO:0007669"/>
    <property type="project" value="TreeGrafter"/>
</dbReference>
<protein>
    <submittedName>
        <fullName evidence="9">Alcohol dehydrogenase</fullName>
    </submittedName>
</protein>
<evidence type="ECO:0000256" key="3">
    <source>
        <dbReference type="ARBA" id="ARBA00022723"/>
    </source>
</evidence>
<evidence type="ECO:0000256" key="7">
    <source>
        <dbReference type="RuleBase" id="RU361277"/>
    </source>
</evidence>
<dbReference type="RefSeq" id="WP_188755704.1">
    <property type="nucleotide sequence ID" value="NZ_BMJY01000005.1"/>
</dbReference>
<dbReference type="InterPro" id="IPR013149">
    <property type="entry name" value="ADH-like_C"/>
</dbReference>
<accession>A0A917IGS7</accession>
<dbReference type="InterPro" id="IPR011032">
    <property type="entry name" value="GroES-like_sf"/>
</dbReference>